<organism evidence="3">
    <name type="scientific">uncultured Caudovirales phage</name>
    <dbReference type="NCBI Taxonomy" id="2100421"/>
    <lineage>
        <taxon>Viruses</taxon>
        <taxon>Duplodnaviria</taxon>
        <taxon>Heunggongvirae</taxon>
        <taxon>Uroviricota</taxon>
        <taxon>Caudoviricetes</taxon>
        <taxon>Peduoviridae</taxon>
        <taxon>Maltschvirus</taxon>
        <taxon>Maltschvirus maltsch</taxon>
    </lineage>
</organism>
<dbReference type="SUPFAM" id="SSF109709">
    <property type="entry name" value="KorB DNA-binding domain-like"/>
    <property type="match status" value="1"/>
</dbReference>
<dbReference type="EMBL" id="LR796342">
    <property type="protein sequence ID" value="CAB4138290.1"/>
    <property type="molecule type" value="Genomic_DNA"/>
</dbReference>
<evidence type="ECO:0000259" key="2">
    <source>
        <dbReference type="SMART" id="SM00470"/>
    </source>
</evidence>
<name>A0A6J5LZV3_9CAUD</name>
<evidence type="ECO:0000313" key="3">
    <source>
        <dbReference type="EMBL" id="CAB4138290.1"/>
    </source>
</evidence>
<feature type="domain" description="ParB-like N-terminal" evidence="2">
    <location>
        <begin position="75"/>
        <end position="167"/>
    </location>
</feature>
<evidence type="ECO:0000256" key="1">
    <source>
        <dbReference type="SAM" id="MobiDB-lite"/>
    </source>
</evidence>
<protein>
    <submittedName>
        <fullName evidence="3">Spo0J Stage 0 sporulation protein J (Antagonist of Soj) containing ParB-like nuclease domain</fullName>
    </submittedName>
</protein>
<dbReference type="PANTHER" id="PTHR33375:SF1">
    <property type="entry name" value="CHROMOSOME-PARTITIONING PROTEIN PARB-RELATED"/>
    <property type="match status" value="1"/>
</dbReference>
<dbReference type="SUPFAM" id="SSF110849">
    <property type="entry name" value="ParB/Sulfiredoxin"/>
    <property type="match status" value="1"/>
</dbReference>
<accession>A0A6J5LZV3</accession>
<dbReference type="Gene3D" id="1.10.10.2830">
    <property type="match status" value="1"/>
</dbReference>
<feature type="compositionally biased region" description="Acidic residues" evidence="1">
    <location>
        <begin position="42"/>
        <end position="68"/>
    </location>
</feature>
<feature type="compositionally biased region" description="Polar residues" evidence="1">
    <location>
        <begin position="8"/>
        <end position="18"/>
    </location>
</feature>
<dbReference type="InterPro" id="IPR050336">
    <property type="entry name" value="Chromosome_partition/occlusion"/>
</dbReference>
<dbReference type="Gene3D" id="3.90.1530.10">
    <property type="entry name" value="Conserved hypothetical protein from pyrococcus furiosus pfu- 392566-001, ParB domain"/>
    <property type="match status" value="1"/>
</dbReference>
<dbReference type="PANTHER" id="PTHR33375">
    <property type="entry name" value="CHROMOSOME-PARTITIONING PROTEIN PARB-RELATED"/>
    <property type="match status" value="1"/>
</dbReference>
<dbReference type="InterPro" id="IPR036086">
    <property type="entry name" value="ParB/Sulfiredoxin_sf"/>
</dbReference>
<dbReference type="SMART" id="SM00470">
    <property type="entry name" value="ParB"/>
    <property type="match status" value="1"/>
</dbReference>
<reference evidence="3" key="1">
    <citation type="submission" date="2020-04" db="EMBL/GenBank/DDBJ databases">
        <authorList>
            <person name="Chiriac C."/>
            <person name="Salcher M."/>
            <person name="Ghai R."/>
            <person name="Kavagutti S V."/>
        </authorList>
    </citation>
    <scope>NUCLEOTIDE SEQUENCE</scope>
</reference>
<sequence length="372" mass="38546">MAKKTNGSRKNQAQQDAQATLIDDEDADALLGGTDEPTQPEASDEGGDEAQPEASDEGTTDEGGEVEWSDPHMGQMFPVASITPNGSRKHSEESIKMLAKSIKATGLRHAITIGSDNRVVCGDGRLAAYKLLGYEKIPAQYAVHPKTGEVLASTEAATLAMTIAENVARTDISPLELAKQVQDAIATKMFTDQADAAKALGISTAQISKAISLAAKSGKLLEQMLADGLISPEVAYRLATKAGNAAELESMLRTLLEASNGKAVTAAAANSAVQSSGTRRAAGKAGRKPSVGSVSPASLNFDATGIAVTLKRETGTDKGGKGGHTITARISIHTDAADFAKFDLAKAIAKAFAKVSATDVATELENIRKSLA</sequence>
<dbReference type="InterPro" id="IPR003115">
    <property type="entry name" value="ParB_N"/>
</dbReference>
<dbReference type="Pfam" id="PF02195">
    <property type="entry name" value="ParB_N"/>
    <property type="match status" value="1"/>
</dbReference>
<proteinExistence type="predicted"/>
<gene>
    <name evidence="3" type="ORF">UFOVP329_52</name>
</gene>
<feature type="region of interest" description="Disordered" evidence="1">
    <location>
        <begin position="1"/>
        <end position="93"/>
    </location>
</feature>
<dbReference type="GO" id="GO:0007059">
    <property type="term" value="P:chromosome segregation"/>
    <property type="evidence" value="ECO:0007669"/>
    <property type="project" value="TreeGrafter"/>
</dbReference>